<keyword evidence="4" id="KW-1185">Reference proteome</keyword>
<keyword evidence="1" id="KW-1133">Transmembrane helix</keyword>
<dbReference type="Pfam" id="PF06150">
    <property type="entry name" value="ChaB"/>
    <property type="match status" value="1"/>
</dbReference>
<dbReference type="Pfam" id="PF11181">
    <property type="entry name" value="YflT"/>
    <property type="match status" value="1"/>
</dbReference>
<feature type="transmembrane region" description="Helical" evidence="1">
    <location>
        <begin position="131"/>
        <end position="152"/>
    </location>
</feature>
<protein>
    <recommendedName>
        <fullName evidence="2">General stress protein 17M-like domain-containing protein</fullName>
    </recommendedName>
</protein>
<feature type="domain" description="General stress protein 17M-like" evidence="2">
    <location>
        <begin position="39"/>
        <end position="107"/>
    </location>
</feature>
<dbReference type="InterPro" id="IPR037205">
    <property type="entry name" value="ChaB_sf"/>
</dbReference>
<dbReference type="Gene3D" id="1.10.1740.70">
    <property type="entry name" value="ChaB"/>
    <property type="match status" value="1"/>
</dbReference>
<name>B1WS79_CROS5</name>
<dbReference type="SUPFAM" id="SSF140376">
    <property type="entry name" value="ChaB-like"/>
    <property type="match status" value="1"/>
</dbReference>
<sequence>MARLKPCLNSHPSFNFNLPLQKISLSMSNNYQAEKTITAIFQNEKQVDTVINRLLDRDVPQDHLSVMGRDFQSQTRISGFVTKKDVILGGLRSGAIFGSLFGSILSLLTGVGVLFIPFVGSVVAAGPLSSLLLGAATGAIAGGAGGGLASVLSTWGMPEDKATLYETRLKAGEFIVMAEVPDNRSGEYILLMESAGGQEIHVTDATLPHPCPGRCESPEDLAIEVKAHLSEDAQKTFIERYNAVFDETNDEMKAEQAAWETIKEVYTEDENGVWTKEEKKAALV</sequence>
<keyword evidence="1" id="KW-0472">Membrane</keyword>
<feature type="transmembrane region" description="Helical" evidence="1">
    <location>
        <begin position="94"/>
        <end position="119"/>
    </location>
</feature>
<dbReference type="KEGG" id="cyt:cce_2517"/>
<proteinExistence type="predicted"/>
<dbReference type="Proteomes" id="UP000001203">
    <property type="component" value="Chromosome circular"/>
</dbReference>
<gene>
    <name evidence="3" type="ordered locus">cce_2517</name>
</gene>
<keyword evidence="1" id="KW-0812">Transmembrane</keyword>
<accession>B1WS79</accession>
<reference evidence="3 4" key="1">
    <citation type="journal article" date="2008" name="Proc. Natl. Acad. Sci. U.S.A.">
        <title>The genome of Cyanothece 51142, a unicellular diazotrophic cyanobacterium important in the marine nitrogen cycle.</title>
        <authorList>
            <person name="Welsh E.A."/>
            <person name="Liberton M."/>
            <person name="Stoeckel J."/>
            <person name="Loh T."/>
            <person name="Elvitigala T."/>
            <person name="Wang C."/>
            <person name="Wollam A."/>
            <person name="Fulton R.S."/>
            <person name="Clifton S.W."/>
            <person name="Jacobs J.M."/>
            <person name="Aurora R."/>
            <person name="Ghosh B.K."/>
            <person name="Sherman L.A."/>
            <person name="Smith R.D."/>
            <person name="Wilson R.K."/>
            <person name="Pakrasi H.B."/>
        </authorList>
    </citation>
    <scope>NUCLEOTIDE SEQUENCE [LARGE SCALE GENOMIC DNA]</scope>
    <source>
        <strain evidence="4">ATCC 51142 / BH68</strain>
    </source>
</reference>
<evidence type="ECO:0000256" key="1">
    <source>
        <dbReference type="SAM" id="Phobius"/>
    </source>
</evidence>
<dbReference type="InterPro" id="IPR009317">
    <property type="entry name" value="ChaB"/>
</dbReference>
<dbReference type="InterPro" id="IPR025889">
    <property type="entry name" value="GSP17M-like_dom"/>
</dbReference>
<evidence type="ECO:0000313" key="4">
    <source>
        <dbReference type="Proteomes" id="UP000001203"/>
    </source>
</evidence>
<evidence type="ECO:0000259" key="2">
    <source>
        <dbReference type="Pfam" id="PF11181"/>
    </source>
</evidence>
<dbReference type="HOGENOM" id="CLU_083853_3_1_3"/>
<dbReference type="AlphaFoldDB" id="B1WS79"/>
<dbReference type="EMBL" id="CP000806">
    <property type="protein sequence ID" value="ACB51865.1"/>
    <property type="molecule type" value="Genomic_DNA"/>
</dbReference>
<dbReference type="STRING" id="43989.cce_2517"/>
<dbReference type="PANTHER" id="PTHR36109:SF2">
    <property type="entry name" value="MEMBRANE PROTEIN"/>
    <property type="match status" value="1"/>
</dbReference>
<dbReference type="PANTHER" id="PTHR36109">
    <property type="entry name" value="MEMBRANE PROTEIN-RELATED"/>
    <property type="match status" value="1"/>
</dbReference>
<evidence type="ECO:0000313" key="3">
    <source>
        <dbReference type="EMBL" id="ACB51865.1"/>
    </source>
</evidence>
<dbReference type="eggNOG" id="COG4572">
    <property type="taxonomic scope" value="Bacteria"/>
</dbReference>
<dbReference type="InterPro" id="IPR052948">
    <property type="entry name" value="Low_temp-induced_all0457"/>
</dbReference>
<organism evidence="3 4">
    <name type="scientific">Crocosphaera subtropica (strain ATCC 51142 / BH68)</name>
    <name type="common">Cyanothece sp. (strain ATCC 51142)</name>
    <dbReference type="NCBI Taxonomy" id="43989"/>
    <lineage>
        <taxon>Bacteria</taxon>
        <taxon>Bacillati</taxon>
        <taxon>Cyanobacteriota</taxon>
        <taxon>Cyanophyceae</taxon>
        <taxon>Oscillatoriophycideae</taxon>
        <taxon>Chroococcales</taxon>
        <taxon>Aphanothecaceae</taxon>
        <taxon>Crocosphaera</taxon>
        <taxon>Crocosphaera subtropica</taxon>
    </lineage>
</organism>